<dbReference type="AlphaFoldDB" id="A0A315VVS3"/>
<accession>A0A315VVS3</accession>
<evidence type="ECO:0000313" key="2">
    <source>
        <dbReference type="EMBL" id="PWA27420.1"/>
    </source>
</evidence>
<evidence type="ECO:0000256" key="1">
    <source>
        <dbReference type="SAM" id="MobiDB-lite"/>
    </source>
</evidence>
<proteinExistence type="predicted"/>
<dbReference type="EMBL" id="NHOQ01001000">
    <property type="protein sequence ID" value="PWA27420.1"/>
    <property type="molecule type" value="Genomic_DNA"/>
</dbReference>
<feature type="region of interest" description="Disordered" evidence="1">
    <location>
        <begin position="1"/>
        <end position="24"/>
    </location>
</feature>
<keyword evidence="3" id="KW-1185">Reference proteome</keyword>
<dbReference type="Proteomes" id="UP000250572">
    <property type="component" value="Unassembled WGS sequence"/>
</dbReference>
<comment type="caution">
    <text evidence="2">The sequence shown here is derived from an EMBL/GenBank/DDBJ whole genome shotgun (WGS) entry which is preliminary data.</text>
</comment>
<organism evidence="2 3">
    <name type="scientific">Gambusia affinis</name>
    <name type="common">Western mosquitofish</name>
    <name type="synonym">Heterandria affinis</name>
    <dbReference type="NCBI Taxonomy" id="33528"/>
    <lineage>
        <taxon>Eukaryota</taxon>
        <taxon>Metazoa</taxon>
        <taxon>Chordata</taxon>
        <taxon>Craniata</taxon>
        <taxon>Vertebrata</taxon>
        <taxon>Euteleostomi</taxon>
        <taxon>Actinopterygii</taxon>
        <taxon>Neopterygii</taxon>
        <taxon>Teleostei</taxon>
        <taxon>Neoteleostei</taxon>
        <taxon>Acanthomorphata</taxon>
        <taxon>Ovalentaria</taxon>
        <taxon>Atherinomorphae</taxon>
        <taxon>Cyprinodontiformes</taxon>
        <taxon>Poeciliidae</taxon>
        <taxon>Poeciliinae</taxon>
        <taxon>Gambusia</taxon>
    </lineage>
</organism>
<sequence length="61" mass="6459">MKNEEDSRKKSSVPDSPLGSMSSSRLMGSVTRMFPWKLDSYRSAGGAAALSESACGSRSSV</sequence>
<gene>
    <name evidence="2" type="ORF">CCH79_00000322</name>
</gene>
<protein>
    <submittedName>
        <fullName evidence="2">Uncharacterized protein</fullName>
    </submittedName>
</protein>
<name>A0A315VVS3_GAMAF</name>
<feature type="compositionally biased region" description="Low complexity" evidence="1">
    <location>
        <begin position="13"/>
        <end position="24"/>
    </location>
</feature>
<reference evidence="2 3" key="1">
    <citation type="journal article" date="2018" name="G3 (Bethesda)">
        <title>A High-Quality Reference Genome for the Invasive Mosquitofish Gambusia affinis Using a Chicago Library.</title>
        <authorList>
            <person name="Hoffberg S.L."/>
            <person name="Troendle N.J."/>
            <person name="Glenn T.C."/>
            <person name="Mahmud O."/>
            <person name="Louha S."/>
            <person name="Chalopin D."/>
            <person name="Bennetzen J.L."/>
            <person name="Mauricio R."/>
        </authorList>
    </citation>
    <scope>NUCLEOTIDE SEQUENCE [LARGE SCALE GENOMIC DNA]</scope>
    <source>
        <strain evidence="2">NE01/NJP1002.9</strain>
        <tissue evidence="2">Muscle</tissue>
    </source>
</reference>
<evidence type="ECO:0000313" key="3">
    <source>
        <dbReference type="Proteomes" id="UP000250572"/>
    </source>
</evidence>